<dbReference type="AlphaFoldDB" id="A0AAE0GFA4"/>
<dbReference type="Proteomes" id="UP001190700">
    <property type="component" value="Unassembled WGS sequence"/>
</dbReference>
<gene>
    <name evidence="2" type="ORF">CYMTET_15044</name>
</gene>
<feature type="compositionally biased region" description="Basic and acidic residues" evidence="1">
    <location>
        <begin position="306"/>
        <end position="319"/>
    </location>
</feature>
<feature type="region of interest" description="Disordered" evidence="1">
    <location>
        <begin position="70"/>
        <end position="103"/>
    </location>
</feature>
<proteinExistence type="predicted"/>
<dbReference type="EMBL" id="LGRX02006317">
    <property type="protein sequence ID" value="KAK3276912.1"/>
    <property type="molecule type" value="Genomic_DNA"/>
</dbReference>
<protein>
    <submittedName>
        <fullName evidence="2">Uncharacterized protein</fullName>
    </submittedName>
</protein>
<evidence type="ECO:0000313" key="3">
    <source>
        <dbReference type="Proteomes" id="UP001190700"/>
    </source>
</evidence>
<feature type="compositionally biased region" description="Low complexity" evidence="1">
    <location>
        <begin position="84"/>
        <end position="95"/>
    </location>
</feature>
<keyword evidence="3" id="KW-1185">Reference proteome</keyword>
<name>A0AAE0GFA4_9CHLO</name>
<accession>A0AAE0GFA4</accession>
<feature type="region of interest" description="Disordered" evidence="1">
    <location>
        <begin position="152"/>
        <end position="179"/>
    </location>
</feature>
<comment type="caution">
    <text evidence="2">The sequence shown here is derived from an EMBL/GenBank/DDBJ whole genome shotgun (WGS) entry which is preliminary data.</text>
</comment>
<reference evidence="2 3" key="1">
    <citation type="journal article" date="2015" name="Genome Biol. Evol.">
        <title>Comparative Genomics of a Bacterivorous Green Alga Reveals Evolutionary Causalities and Consequences of Phago-Mixotrophic Mode of Nutrition.</title>
        <authorList>
            <person name="Burns J.A."/>
            <person name="Paasch A."/>
            <person name="Narechania A."/>
            <person name="Kim E."/>
        </authorList>
    </citation>
    <scope>NUCLEOTIDE SEQUENCE [LARGE SCALE GENOMIC DNA]</scope>
    <source>
        <strain evidence="2 3">PLY_AMNH</strain>
    </source>
</reference>
<sequence length="319" mass="33123">MNDSPHQACLALIYLVSTAEPLLGPCIPSTSRLFTDLVVEGHGDGGAPVIGALSMGFFSTEHEQATDILADDTDDEDPSPPPQNARAAPHAAAQHDTTTSAPRVTFARRGVGAAPFGSDIFLTTALLCIVLLSACGINDAATVSVLFRAPPPPGGARTPPRGPPGNSRPVLGWSPPVPEGLADLLRTPGAVPTAGLGAEAGVDDAEQVHRMGFAGVSGTPRPSPDMGRRLYVGPLFRPVEEEWCGHSMCSMPPTGVVADDGSTATFSWVFCPLILDANPSGPNPHLQTTAATLPGVSANRRHRPHEAKQKGTNKDPPEL</sequence>
<evidence type="ECO:0000313" key="2">
    <source>
        <dbReference type="EMBL" id="KAK3276912.1"/>
    </source>
</evidence>
<evidence type="ECO:0000256" key="1">
    <source>
        <dbReference type="SAM" id="MobiDB-lite"/>
    </source>
</evidence>
<organism evidence="2 3">
    <name type="scientific">Cymbomonas tetramitiformis</name>
    <dbReference type="NCBI Taxonomy" id="36881"/>
    <lineage>
        <taxon>Eukaryota</taxon>
        <taxon>Viridiplantae</taxon>
        <taxon>Chlorophyta</taxon>
        <taxon>Pyramimonadophyceae</taxon>
        <taxon>Pyramimonadales</taxon>
        <taxon>Pyramimonadaceae</taxon>
        <taxon>Cymbomonas</taxon>
    </lineage>
</organism>
<feature type="region of interest" description="Disordered" evidence="1">
    <location>
        <begin position="282"/>
        <end position="319"/>
    </location>
</feature>